<dbReference type="SUPFAM" id="SSF88659">
    <property type="entry name" value="Sigma3 and sigma4 domains of RNA polymerase sigma factors"/>
    <property type="match status" value="1"/>
</dbReference>
<proteinExistence type="predicted"/>
<dbReference type="InterPro" id="IPR013324">
    <property type="entry name" value="RNA_pol_sigma_r3/r4-like"/>
</dbReference>
<feature type="domain" description="RNA polymerase sigma factor 70 region 4 type 2" evidence="7">
    <location>
        <begin position="196"/>
        <end position="246"/>
    </location>
</feature>
<dbReference type="Proteomes" id="UP000830167">
    <property type="component" value="Chromosome"/>
</dbReference>
<keyword evidence="4" id="KW-0804">Transcription</keyword>
<dbReference type="InterPro" id="IPR014284">
    <property type="entry name" value="RNA_pol_sigma-70_dom"/>
</dbReference>
<dbReference type="RefSeq" id="WP_347438213.1">
    <property type="nucleotide sequence ID" value="NZ_CP089291.1"/>
</dbReference>
<keyword evidence="9" id="KW-1185">Reference proteome</keyword>
<dbReference type="Pfam" id="PF04542">
    <property type="entry name" value="Sigma70_r2"/>
    <property type="match status" value="1"/>
</dbReference>
<dbReference type="InterPro" id="IPR007627">
    <property type="entry name" value="RNA_pol_sigma70_r2"/>
</dbReference>
<dbReference type="Gene3D" id="1.10.10.10">
    <property type="entry name" value="Winged helix-like DNA-binding domain superfamily/Winged helix DNA-binding domain"/>
    <property type="match status" value="1"/>
</dbReference>
<dbReference type="InterPro" id="IPR013249">
    <property type="entry name" value="RNA_pol_sigma70_r4_t2"/>
</dbReference>
<protein>
    <submittedName>
        <fullName evidence="8">Sigma-70 family RNA polymerase sigma factor</fullName>
    </submittedName>
</protein>
<keyword evidence="3" id="KW-0238">DNA-binding</keyword>
<dbReference type="InterPro" id="IPR036388">
    <property type="entry name" value="WH-like_DNA-bd_sf"/>
</dbReference>
<feature type="compositionally biased region" description="Low complexity" evidence="5">
    <location>
        <begin position="45"/>
        <end position="66"/>
    </location>
</feature>
<evidence type="ECO:0000313" key="9">
    <source>
        <dbReference type="Proteomes" id="UP000830167"/>
    </source>
</evidence>
<evidence type="ECO:0000256" key="5">
    <source>
        <dbReference type="SAM" id="MobiDB-lite"/>
    </source>
</evidence>
<evidence type="ECO:0000256" key="4">
    <source>
        <dbReference type="ARBA" id="ARBA00023163"/>
    </source>
</evidence>
<dbReference type="NCBIfam" id="TIGR02937">
    <property type="entry name" value="sigma70-ECF"/>
    <property type="match status" value="1"/>
</dbReference>
<name>A0ABY4CQ07_9BACL</name>
<feature type="domain" description="RNA polymerase sigma-70 region 2" evidence="6">
    <location>
        <begin position="90"/>
        <end position="158"/>
    </location>
</feature>
<evidence type="ECO:0000256" key="2">
    <source>
        <dbReference type="ARBA" id="ARBA00023082"/>
    </source>
</evidence>
<organism evidence="8 9">
    <name type="scientific">Fodinisporobacter ferrooxydans</name>
    <dbReference type="NCBI Taxonomy" id="2901836"/>
    <lineage>
        <taxon>Bacteria</taxon>
        <taxon>Bacillati</taxon>
        <taxon>Bacillota</taxon>
        <taxon>Bacilli</taxon>
        <taxon>Bacillales</taxon>
        <taxon>Alicyclobacillaceae</taxon>
        <taxon>Fodinisporobacter</taxon>
    </lineage>
</organism>
<gene>
    <name evidence="8" type="ORF">LSG31_04520</name>
</gene>
<evidence type="ECO:0000259" key="6">
    <source>
        <dbReference type="Pfam" id="PF04542"/>
    </source>
</evidence>
<dbReference type="InterPro" id="IPR013325">
    <property type="entry name" value="RNA_pol_sigma_r2"/>
</dbReference>
<dbReference type="Gene3D" id="1.10.1740.10">
    <property type="match status" value="1"/>
</dbReference>
<dbReference type="SUPFAM" id="SSF88946">
    <property type="entry name" value="Sigma2 domain of RNA polymerase sigma factors"/>
    <property type="match status" value="1"/>
</dbReference>
<feature type="region of interest" description="Disordered" evidence="5">
    <location>
        <begin position="1"/>
        <end position="66"/>
    </location>
</feature>
<feature type="compositionally biased region" description="Polar residues" evidence="5">
    <location>
        <begin position="28"/>
        <end position="44"/>
    </location>
</feature>
<reference evidence="8" key="1">
    <citation type="submission" date="2021-12" db="EMBL/GenBank/DDBJ databases">
        <title>Alicyclobacillaceae gen. nov., sp. nov., isolated from chalcocite enrichment system.</title>
        <authorList>
            <person name="Jiang Z."/>
        </authorList>
    </citation>
    <scope>NUCLEOTIDE SEQUENCE</scope>
    <source>
        <strain evidence="8">MYW30-H2</strain>
    </source>
</reference>
<keyword evidence="1" id="KW-0805">Transcription regulation</keyword>
<evidence type="ECO:0000313" key="8">
    <source>
        <dbReference type="EMBL" id="UOF91522.1"/>
    </source>
</evidence>
<sequence length="253" mass="28867">MKAHTHVDTIAQSETHDDTHAYVPATDCSESNLASAKSPQTSGDAAQTTQTTQTTQTSQTSQASQTRDAVDWTALAAAVRAGDERKFAELAEMFRPLLRKMMGRFYRHAHMEDLWQEALIALYLAAVEYDPARGIAFPGYVDARVRFALWNFCTRTQRRESREVLPALAQDEENGMDAMLLLPCPLAEEYFHLIEMSEMFHSLSKRERLAVIRLVLERQKPGELALECHVSVETVKTWKKRALQKLRAWWRNL</sequence>
<dbReference type="PANTHER" id="PTHR30385">
    <property type="entry name" value="SIGMA FACTOR F FLAGELLAR"/>
    <property type="match status" value="1"/>
</dbReference>
<dbReference type="EMBL" id="CP089291">
    <property type="protein sequence ID" value="UOF91522.1"/>
    <property type="molecule type" value="Genomic_DNA"/>
</dbReference>
<evidence type="ECO:0000256" key="3">
    <source>
        <dbReference type="ARBA" id="ARBA00023125"/>
    </source>
</evidence>
<accession>A0ABY4CQ07</accession>
<evidence type="ECO:0000259" key="7">
    <source>
        <dbReference type="Pfam" id="PF08281"/>
    </source>
</evidence>
<keyword evidence="2" id="KW-0731">Sigma factor</keyword>
<evidence type="ECO:0000256" key="1">
    <source>
        <dbReference type="ARBA" id="ARBA00023015"/>
    </source>
</evidence>
<dbReference type="Pfam" id="PF08281">
    <property type="entry name" value="Sigma70_r4_2"/>
    <property type="match status" value="1"/>
</dbReference>